<proteinExistence type="predicted"/>
<keyword evidence="1" id="KW-0812">Transmembrane</keyword>
<keyword evidence="1" id="KW-1133">Transmembrane helix</keyword>
<keyword evidence="1" id="KW-0472">Membrane</keyword>
<evidence type="ECO:0000256" key="1">
    <source>
        <dbReference type="SAM" id="Phobius"/>
    </source>
</evidence>
<reference evidence="2" key="2">
    <citation type="journal article" date="2015" name="Fish Shellfish Immunol.">
        <title>Early steps in the European eel (Anguilla anguilla)-Vibrio vulnificus interaction in the gills: Role of the RtxA13 toxin.</title>
        <authorList>
            <person name="Callol A."/>
            <person name="Pajuelo D."/>
            <person name="Ebbesson L."/>
            <person name="Teles M."/>
            <person name="MacKenzie S."/>
            <person name="Amaro C."/>
        </authorList>
    </citation>
    <scope>NUCLEOTIDE SEQUENCE</scope>
</reference>
<dbReference type="EMBL" id="GBXM01066488">
    <property type="protein sequence ID" value="JAH42089.1"/>
    <property type="molecule type" value="Transcribed_RNA"/>
</dbReference>
<evidence type="ECO:0000313" key="2">
    <source>
        <dbReference type="EMBL" id="JAH42089.1"/>
    </source>
</evidence>
<accession>A0A0E9SL29</accession>
<protein>
    <submittedName>
        <fullName evidence="2">Uncharacterized protein</fullName>
    </submittedName>
</protein>
<feature type="transmembrane region" description="Helical" evidence="1">
    <location>
        <begin position="23"/>
        <end position="44"/>
    </location>
</feature>
<organism evidence="2">
    <name type="scientific">Anguilla anguilla</name>
    <name type="common">European freshwater eel</name>
    <name type="synonym">Muraena anguilla</name>
    <dbReference type="NCBI Taxonomy" id="7936"/>
    <lineage>
        <taxon>Eukaryota</taxon>
        <taxon>Metazoa</taxon>
        <taxon>Chordata</taxon>
        <taxon>Craniata</taxon>
        <taxon>Vertebrata</taxon>
        <taxon>Euteleostomi</taxon>
        <taxon>Actinopterygii</taxon>
        <taxon>Neopterygii</taxon>
        <taxon>Teleostei</taxon>
        <taxon>Anguilliformes</taxon>
        <taxon>Anguillidae</taxon>
        <taxon>Anguilla</taxon>
    </lineage>
</organism>
<dbReference type="AlphaFoldDB" id="A0A0E9SL29"/>
<dbReference type="EMBL" id="GBXM01075074">
    <property type="protein sequence ID" value="JAH33503.1"/>
    <property type="molecule type" value="Transcribed_RNA"/>
</dbReference>
<name>A0A0E9SL29_ANGAN</name>
<reference evidence="2" key="1">
    <citation type="submission" date="2014-11" db="EMBL/GenBank/DDBJ databases">
        <authorList>
            <person name="Amaro Gonzalez C."/>
        </authorList>
    </citation>
    <scope>NUCLEOTIDE SEQUENCE</scope>
</reference>
<sequence length="79" mass="9157">MQMHNVIRLVDYTKVLCCFRVRVYLYINMLSCTNSIIIHVICLLDIKGYQIHLFLCTVQYKLGASMLCDLNSMYVSCGL</sequence>